<dbReference type="PANTHER" id="PTHR30435:SF19">
    <property type="entry name" value="FLAGELLAR BASAL-BODY ROD PROTEIN FLGG"/>
    <property type="match status" value="1"/>
</dbReference>
<dbReference type="InterPro" id="IPR012834">
    <property type="entry name" value="FlgG_G_neg"/>
</dbReference>
<dbReference type="GO" id="GO:0009426">
    <property type="term" value="C:bacterial-type flagellum basal body, distal rod"/>
    <property type="evidence" value="ECO:0007669"/>
    <property type="project" value="UniProtKB-UniRule"/>
</dbReference>
<evidence type="ECO:0000256" key="5">
    <source>
        <dbReference type="ARBA" id="ARBA00025933"/>
    </source>
</evidence>
<feature type="domain" description="Flagellar hook protein FlgE/F/G-like D1" evidence="11">
    <location>
        <begin position="97"/>
        <end position="159"/>
    </location>
</feature>
<keyword evidence="12" id="KW-0282">Flagellum</keyword>
<dbReference type="SUPFAM" id="SSF117143">
    <property type="entry name" value="Flagellar hook protein flgE"/>
    <property type="match status" value="1"/>
</dbReference>
<proteinExistence type="inferred from homology"/>
<comment type="subcellular location">
    <subcellularLocation>
        <location evidence="1 8">Bacterial flagellum basal body</location>
    </subcellularLocation>
</comment>
<evidence type="ECO:0000259" key="11">
    <source>
        <dbReference type="Pfam" id="PF22692"/>
    </source>
</evidence>
<dbReference type="GO" id="GO:0071978">
    <property type="term" value="P:bacterial-type flagellum-dependent swarming motility"/>
    <property type="evidence" value="ECO:0007669"/>
    <property type="project" value="TreeGrafter"/>
</dbReference>
<comment type="similarity">
    <text evidence="2 8">Belongs to the flagella basal body rod proteins family.</text>
</comment>
<organism evidence="12">
    <name type="scientific">Rhizobium leguminosarum</name>
    <dbReference type="NCBI Taxonomy" id="384"/>
    <lineage>
        <taxon>Bacteria</taxon>
        <taxon>Pseudomonadati</taxon>
        <taxon>Pseudomonadota</taxon>
        <taxon>Alphaproteobacteria</taxon>
        <taxon>Hyphomicrobiales</taxon>
        <taxon>Rhizobiaceae</taxon>
        <taxon>Rhizobium/Agrobacterium group</taxon>
        <taxon>Rhizobium</taxon>
    </lineage>
</organism>
<gene>
    <name evidence="12" type="ORF">A4U53_31415</name>
</gene>
<evidence type="ECO:0000256" key="2">
    <source>
        <dbReference type="ARBA" id="ARBA00009677"/>
    </source>
</evidence>
<dbReference type="InterPro" id="IPR020013">
    <property type="entry name" value="Flagellar_FlgE/F/G"/>
</dbReference>
<dbReference type="Pfam" id="PF00460">
    <property type="entry name" value="Flg_bb_rod"/>
    <property type="match status" value="1"/>
</dbReference>
<dbReference type="Pfam" id="PF22692">
    <property type="entry name" value="LlgE_F_G_D1"/>
    <property type="match status" value="1"/>
</dbReference>
<dbReference type="NCBIfam" id="TIGR03506">
    <property type="entry name" value="FlgEFG_subfam"/>
    <property type="match status" value="2"/>
</dbReference>
<evidence type="ECO:0000259" key="9">
    <source>
        <dbReference type="Pfam" id="PF00460"/>
    </source>
</evidence>
<evidence type="ECO:0000256" key="1">
    <source>
        <dbReference type="ARBA" id="ARBA00004117"/>
    </source>
</evidence>
<dbReference type="InterPro" id="IPR037925">
    <property type="entry name" value="FlgE/F/G-like"/>
</dbReference>
<feature type="domain" description="Flagellar basal-body/hook protein C-terminal" evidence="10">
    <location>
        <begin position="215"/>
        <end position="257"/>
    </location>
</feature>
<dbReference type="PROSITE" id="PS00588">
    <property type="entry name" value="FLAGELLA_BB_ROD"/>
    <property type="match status" value="1"/>
</dbReference>
<dbReference type="NCBIfam" id="TIGR02488">
    <property type="entry name" value="flgG_G_neg"/>
    <property type="match status" value="1"/>
</dbReference>
<evidence type="ECO:0000256" key="7">
    <source>
        <dbReference type="NCBIfam" id="TIGR02488"/>
    </source>
</evidence>
<dbReference type="RefSeq" id="WP_064249918.1">
    <property type="nucleotide sequence ID" value="NZ_JAAXDI010000004.1"/>
</dbReference>
<dbReference type="AlphaFoldDB" id="A0A179BFC1"/>
<sequence>MRALAIAATGMDAQQTNLEVIANNIANINTTGFKRARAEFSDLLYQTERAKGVANRANQAVVPEGANIGLGVQTSAVRNLHLQGELTQTGNDLDVALIGKGFFQIQSTDGTTLYSRAGAFNKNDQGQLVTIDGYEVLPGITIPTGSTELTISRSGEVSAKLPGAAAATVLGQLTLADFVNEAGLQPLGDNLFQETPASGEAVIGNPDEEGFAYMKQGYLESSNVDPVKEITELISAQRAYEMNSKVITTADEMASIVSKNLK</sequence>
<dbReference type="InterPro" id="IPR001444">
    <property type="entry name" value="Flag_bb_rod_N"/>
</dbReference>
<accession>A0A179BFC1</accession>
<dbReference type="Pfam" id="PF06429">
    <property type="entry name" value="Flg_bbr_C"/>
    <property type="match status" value="1"/>
</dbReference>
<protein>
    <recommendedName>
        <fullName evidence="3 7">Flagellar basal-body rod protein FlgG</fullName>
    </recommendedName>
    <alternativeName>
        <fullName evidence="6 8">Distal rod protein</fullName>
    </alternativeName>
</protein>
<comment type="subunit">
    <text evidence="5 8">The basal body constitutes a major portion of the flagellar organelle and consists of four rings (L,P,S, and M) mounted on a central rod. The rod consists of about 26 subunits of FlgG in the distal portion, and FlgB, FlgC and FlgF are thought to build up the proximal portion of the rod with about 6 subunits each.</text>
</comment>
<dbReference type="PANTHER" id="PTHR30435">
    <property type="entry name" value="FLAGELLAR PROTEIN"/>
    <property type="match status" value="1"/>
</dbReference>
<evidence type="ECO:0000256" key="8">
    <source>
        <dbReference type="RuleBase" id="RU362116"/>
    </source>
</evidence>
<evidence type="ECO:0000313" key="12">
    <source>
        <dbReference type="EMBL" id="OAP90023.1"/>
    </source>
</evidence>
<dbReference type="EMBL" id="LWBS01000427">
    <property type="protein sequence ID" value="OAP90023.1"/>
    <property type="molecule type" value="Genomic_DNA"/>
</dbReference>
<dbReference type="InterPro" id="IPR019776">
    <property type="entry name" value="Flagellar_basal_body_rod_CS"/>
</dbReference>
<evidence type="ECO:0000256" key="6">
    <source>
        <dbReference type="ARBA" id="ARBA00032912"/>
    </source>
</evidence>
<evidence type="ECO:0000259" key="10">
    <source>
        <dbReference type="Pfam" id="PF06429"/>
    </source>
</evidence>
<dbReference type="eggNOG" id="COG4786">
    <property type="taxonomic scope" value="Bacteria"/>
</dbReference>
<dbReference type="InterPro" id="IPR053967">
    <property type="entry name" value="LlgE_F_G-like_D1"/>
</dbReference>
<evidence type="ECO:0000256" key="4">
    <source>
        <dbReference type="ARBA" id="ARBA00023143"/>
    </source>
</evidence>
<name>A0A179BFC1_RHILE</name>
<reference evidence="12" key="1">
    <citation type="submission" date="2016-04" db="EMBL/GenBank/DDBJ databases">
        <title>Fast-growing isolate from the root nodules of Vavilovia formosa.</title>
        <authorList>
            <person name="Kimeklis A."/>
            <person name="Safronova V."/>
            <person name="Belimov A."/>
            <person name="Andronov E."/>
        </authorList>
    </citation>
    <scope>NUCLEOTIDE SEQUENCE [LARGE SCALE GENOMIC DNA]</scope>
    <source>
        <strain evidence="12">Vaf-46</strain>
    </source>
</reference>
<feature type="domain" description="Flagellar basal body rod protein N-terminal" evidence="9">
    <location>
        <begin position="5"/>
        <end position="34"/>
    </location>
</feature>
<dbReference type="InterPro" id="IPR010930">
    <property type="entry name" value="Flg_bb/hook_C_dom"/>
</dbReference>
<keyword evidence="12" id="KW-0969">Cilium</keyword>
<keyword evidence="4 8" id="KW-0975">Bacterial flagellum</keyword>
<keyword evidence="12" id="KW-0966">Cell projection</keyword>
<evidence type="ECO:0000256" key="3">
    <source>
        <dbReference type="ARBA" id="ARBA00017948"/>
    </source>
</evidence>
<comment type="caution">
    <text evidence="12">The sequence shown here is derived from an EMBL/GenBank/DDBJ whole genome shotgun (WGS) entry which is preliminary data.</text>
</comment>